<reference evidence="1 2" key="1">
    <citation type="submission" date="2022-07" db="EMBL/GenBank/DDBJ databases">
        <authorList>
            <person name="Abrouk D."/>
            <person name="Moenne-Loccoz Y."/>
            <person name="Todorovic I."/>
            <person name="Raicevic V."/>
            <person name="Jovicic-Petrovic J."/>
        </authorList>
    </citation>
    <scope>NUCLEOTIDE SEQUENCE [LARGE SCALE GENOMIC DNA]</scope>
    <source>
        <strain evidence="2">IT-P374</strain>
    </source>
</reference>
<gene>
    <name evidence="1" type="ORF">NN484_23120</name>
</gene>
<dbReference type="RefSeq" id="WP_274657996.1">
    <property type="nucleotide sequence ID" value="NZ_CP101655.1"/>
</dbReference>
<evidence type="ECO:0000313" key="2">
    <source>
        <dbReference type="Proteomes" id="UP001222282"/>
    </source>
</evidence>
<name>A0ABY7Z6P5_9PSED</name>
<organism evidence="1 2">
    <name type="scientific">Pseudomonas serboccidentalis</name>
    <dbReference type="NCBI Taxonomy" id="2964670"/>
    <lineage>
        <taxon>Bacteria</taxon>
        <taxon>Pseudomonadati</taxon>
        <taxon>Pseudomonadota</taxon>
        <taxon>Gammaproteobacteria</taxon>
        <taxon>Pseudomonadales</taxon>
        <taxon>Pseudomonadaceae</taxon>
        <taxon>Pseudomonas</taxon>
    </lineage>
</organism>
<dbReference type="Proteomes" id="UP001222282">
    <property type="component" value="Chromosome"/>
</dbReference>
<accession>A0ABY7Z6P5</accession>
<proteinExistence type="predicted"/>
<dbReference type="EMBL" id="CP101655">
    <property type="protein sequence ID" value="WDR35354.1"/>
    <property type="molecule type" value="Genomic_DNA"/>
</dbReference>
<dbReference type="PROSITE" id="PS51257">
    <property type="entry name" value="PROKAR_LIPOPROTEIN"/>
    <property type="match status" value="1"/>
</dbReference>
<sequence length="237" mass="26113">MKHTQTNDAKKPMAAGPFALLLTLAAVITAGCSHNPPPVERDPCLDAGPVKSTAYDSCVADREERKAQALRVLLSDDPADHRQLQLAEPDENSFQLSDFPDSPIPATFRIADSISARERQALPFKVRVTWKHAPTTAMLKSRDRARMAEMESLIRSAATDNGLAKWVCTVTGVHQREWIFYARNDAVFITQIHTVLAPTGPYPVELTSRKEPALSAEESGGDRVNQAIRITPKQCVE</sequence>
<protein>
    <submittedName>
        <fullName evidence="1">DUF695 domain-containing protein</fullName>
    </submittedName>
</protein>
<evidence type="ECO:0000313" key="1">
    <source>
        <dbReference type="EMBL" id="WDR35354.1"/>
    </source>
</evidence>
<keyword evidence="2" id="KW-1185">Reference proteome</keyword>